<evidence type="ECO:0000313" key="5">
    <source>
        <dbReference type="EMBL" id="ODA33541.1"/>
    </source>
</evidence>
<dbReference type="Gene3D" id="2.30.38.10">
    <property type="entry name" value="Luciferase, Domain 3"/>
    <property type="match status" value="1"/>
</dbReference>
<dbReference type="Pfam" id="PF00501">
    <property type="entry name" value="AMP-binding"/>
    <property type="match status" value="1"/>
</dbReference>
<dbReference type="SUPFAM" id="SSF56801">
    <property type="entry name" value="Acetyl-CoA synthetase-like"/>
    <property type="match status" value="1"/>
</dbReference>
<dbReference type="InterPro" id="IPR023213">
    <property type="entry name" value="CAT-like_dom_sf"/>
</dbReference>
<dbReference type="Gene3D" id="1.10.1200.10">
    <property type="entry name" value="ACP-like"/>
    <property type="match status" value="1"/>
</dbReference>
<dbReference type="InterPro" id="IPR013120">
    <property type="entry name" value="FAR_NAD-bd"/>
</dbReference>
<keyword evidence="2" id="KW-0597">Phosphoprotein</keyword>
<evidence type="ECO:0000259" key="4">
    <source>
        <dbReference type="PROSITE" id="PS50075"/>
    </source>
</evidence>
<feature type="domain" description="Carrier" evidence="4">
    <location>
        <begin position="974"/>
        <end position="1049"/>
    </location>
</feature>
<dbReference type="InterPro" id="IPR009081">
    <property type="entry name" value="PP-bd_ACP"/>
</dbReference>
<dbReference type="Gene3D" id="3.40.50.720">
    <property type="entry name" value="NAD(P)-binding Rossmann-like Domain"/>
    <property type="match status" value="1"/>
</dbReference>
<dbReference type="InterPro" id="IPR045851">
    <property type="entry name" value="AMP-bd_C_sf"/>
</dbReference>
<name>A0A1C3EJX2_9GAMM</name>
<accession>A0A1C3EJX2</accession>
<dbReference type="GO" id="GO:0016874">
    <property type="term" value="F:ligase activity"/>
    <property type="evidence" value="ECO:0007669"/>
    <property type="project" value="UniProtKB-KW"/>
</dbReference>
<dbReference type="Pfam" id="PF00668">
    <property type="entry name" value="Condensation"/>
    <property type="match status" value="1"/>
</dbReference>
<dbReference type="SUPFAM" id="SSF52777">
    <property type="entry name" value="CoA-dependent acyltransferases"/>
    <property type="match status" value="2"/>
</dbReference>
<keyword evidence="6" id="KW-1185">Reference proteome</keyword>
<dbReference type="InterPro" id="IPR000873">
    <property type="entry name" value="AMP-dep_synth/lig_dom"/>
</dbReference>
<protein>
    <recommendedName>
        <fullName evidence="4">Carrier domain-containing protein</fullName>
    </recommendedName>
</protein>
<dbReference type="Gene3D" id="3.40.50.980">
    <property type="match status" value="2"/>
</dbReference>
<dbReference type="OrthoDB" id="9757559at2"/>
<evidence type="ECO:0000256" key="2">
    <source>
        <dbReference type="ARBA" id="ARBA00022553"/>
    </source>
</evidence>
<keyword evidence="1" id="KW-0596">Phosphopantetheine</keyword>
<comment type="caution">
    <text evidence="5">The sequence shown here is derived from an EMBL/GenBank/DDBJ whole genome shotgun (WGS) entry which is preliminary data.</text>
</comment>
<evidence type="ECO:0000256" key="3">
    <source>
        <dbReference type="ARBA" id="ARBA00022598"/>
    </source>
</evidence>
<dbReference type="Gene3D" id="3.30.300.30">
    <property type="match status" value="1"/>
</dbReference>
<sequence>MNEQVRLPLTQAQFGIWLGQSISPDSTRYNAAEYLKFEGDLDVAAFMAAANTVMQQTTALNMAFEKVGEQPHHHFIGNETAAQNTITFIDLSAEASPSETAIARMKADINMPLMIAEGRNYRQALIKTREQQYIWYLCIHHIASDGYSFALLAQRVIDEYNNRLENIDASVGELSDLAEYGKLAQEDTAYRQSPYFEKDRTFWREQLAEVGPARSLINQSVTVSENTISSSDVLSETELTHLAEVAMRYQTSWGDMLFSLVAAQLYRFTGMRQTVMGMPSAGRMGSVASTIPCMHMNIVPVWVEFEGVETLQSLHQQLSHRIRKSRRHFRYRYEDLKQDLAKNTPDNRLFGAVVNILPFERAYSVKGCDISAHTLSAGPVEDIAFSFVKQPDGGLRLSIEANAECYEQTKLDEIKQSLLTTIRDLEACLEAPLAVDYQHLSILSAADLPDDAAHSTSLLARIYHQSEVNPHSPALSVAGGKPLSYCQLVAKVNRLTLALGELNLTPGQIITLAMPKGQDAIISMLAVLVSGQRFVCVDPEAPLSRNRLILDDADPALVLYASSVCDELKTAFTDIPHQDIALLLGDEADAEDARDWRDLDRQDDQQAYLIYTSGSSGTPKGVMISMQALNDFCLAAAHDYGIQRDDTLLQFAPLHFDACIEEIFVGLSTGAHVVVRNDAMLESMSAFLTSCQAWQISVLDLPTAFWHELTLAIDEQDLVLPASIRTVIIGGEAVKAPYVERWRQSVPNGVRLLNTYGPSEATVVATFADLSVSASPTSIGTPLSGRHIAVVDETLTPVPTGESGELVLLGAGLGDGYLGLTDKTADSFVSLSLPGHSLDDERGYRTGDRVCLMPCGNIEFLGRIDQQIKISGYRIEPGEIEHALLSLPDVADAAITVSISPDSQQAVIAAHLVSDPLPDLTALRQLLAEQLPAPMLPSALRGYETLPVNASGKVDKKALLESLELDKPTEQEDQQFSPFEIKVAGIWRDVLGIDHIGRFDDFFLIGGQSLQSIQVASRLSSLLARTVPVSVIFDHPRFQDLCAALISNQTAASVDMSATLTEDVKAAAQRLPAQIQPCISHDANTVMLTGATGFVGSQLLNQLLLQTSATIICPVRAANSEGGLSRVRQALQAQGLDMSQLHRVEVLATDLASPYLGLDESAYQQLAQRLDGIIHNAAVTSVMRDYQSLKSANVDATEAMLQLASIRGIPFSHVSTIAVAPSDQGSVPEDFVACHQGLKDGYQQSKWVAEALVEEASARGLPVNVYRLARVTGDRHQGYINANDLVWSIIRAGLNNKVLPDIQVHEPWTPVDIISEFMVRHSLCQPGEGVFNLTPERSVGIQQVFNWLSALSFDFRSVSIGEWCQILDTEGSDQDKTILSFFTRGEQEQNQAPVSLAPFCSGKYRQFSQKHNLIMPSIDRQIFSLYLQYGVEHDLIPSPKNPLKPQISAFVNAGQIIDSAETHGDKQ</sequence>
<dbReference type="InterPro" id="IPR010071">
    <property type="entry name" value="AA_adenyl_dom"/>
</dbReference>
<gene>
    <name evidence="5" type="ORF">A8L45_10050</name>
</gene>
<dbReference type="STRING" id="1080227.A8L45_10050"/>
<dbReference type="SUPFAM" id="SSF51735">
    <property type="entry name" value="NAD(P)-binding Rossmann-fold domains"/>
    <property type="match status" value="1"/>
</dbReference>
<reference evidence="5 6" key="1">
    <citation type="submission" date="2016-05" db="EMBL/GenBank/DDBJ databases">
        <title>Genomic Taxonomy of the Vibrionaceae.</title>
        <authorList>
            <person name="Gomez-Gil B."/>
            <person name="Enciso-Ibarra J."/>
        </authorList>
    </citation>
    <scope>NUCLEOTIDE SEQUENCE [LARGE SCALE GENOMIC DNA]</scope>
    <source>
        <strain evidence="5 6">CAIM 1920</strain>
    </source>
</reference>
<dbReference type="SUPFAM" id="SSF47336">
    <property type="entry name" value="ACP-like"/>
    <property type="match status" value="1"/>
</dbReference>
<dbReference type="PROSITE" id="PS50075">
    <property type="entry name" value="CARRIER"/>
    <property type="match status" value="1"/>
</dbReference>
<evidence type="ECO:0000256" key="1">
    <source>
        <dbReference type="ARBA" id="ARBA00022450"/>
    </source>
</evidence>
<dbReference type="CDD" id="cd05930">
    <property type="entry name" value="A_NRPS"/>
    <property type="match status" value="1"/>
</dbReference>
<evidence type="ECO:0000313" key="6">
    <source>
        <dbReference type="Proteomes" id="UP000094936"/>
    </source>
</evidence>
<dbReference type="Gene3D" id="3.30.559.30">
    <property type="entry name" value="Nonribosomal peptide synthetase, condensation domain"/>
    <property type="match status" value="1"/>
</dbReference>
<dbReference type="PANTHER" id="PTHR44845">
    <property type="entry name" value="CARRIER DOMAIN-CONTAINING PROTEIN"/>
    <property type="match status" value="1"/>
</dbReference>
<dbReference type="Proteomes" id="UP000094936">
    <property type="component" value="Unassembled WGS sequence"/>
</dbReference>
<dbReference type="EMBL" id="LYBM01000015">
    <property type="protein sequence ID" value="ODA33541.1"/>
    <property type="molecule type" value="Genomic_DNA"/>
</dbReference>
<keyword evidence="3" id="KW-0436">Ligase</keyword>
<dbReference type="RefSeq" id="WP_068901818.1">
    <property type="nucleotide sequence ID" value="NZ_JBHUIF010000009.1"/>
</dbReference>
<dbReference type="NCBIfam" id="TIGR01733">
    <property type="entry name" value="AA-adenyl-dom"/>
    <property type="match status" value="1"/>
</dbReference>
<dbReference type="PANTHER" id="PTHR44845:SF6">
    <property type="entry name" value="BETA-ALANINE-ACTIVATING ENZYME"/>
    <property type="match status" value="1"/>
</dbReference>
<dbReference type="InterPro" id="IPR020845">
    <property type="entry name" value="AMP-binding_CS"/>
</dbReference>
<dbReference type="InterPro" id="IPR001242">
    <property type="entry name" value="Condensation_dom"/>
</dbReference>
<dbReference type="NCBIfam" id="TIGR01746">
    <property type="entry name" value="Thioester-redct"/>
    <property type="match status" value="1"/>
</dbReference>
<dbReference type="InterPro" id="IPR010080">
    <property type="entry name" value="Thioester_reductase-like_dom"/>
</dbReference>
<dbReference type="PROSITE" id="PS00455">
    <property type="entry name" value="AMP_BINDING"/>
    <property type="match status" value="1"/>
</dbReference>
<dbReference type="InterPro" id="IPR036291">
    <property type="entry name" value="NAD(P)-bd_dom_sf"/>
</dbReference>
<dbReference type="Pfam" id="PF07993">
    <property type="entry name" value="NAD_binding_4"/>
    <property type="match status" value="1"/>
</dbReference>
<dbReference type="InterPro" id="IPR036736">
    <property type="entry name" value="ACP-like_sf"/>
</dbReference>
<dbReference type="Gene3D" id="3.30.559.10">
    <property type="entry name" value="Chloramphenicol acetyltransferase-like domain"/>
    <property type="match status" value="1"/>
</dbReference>
<organism evidence="5 6">
    <name type="scientific">Veronia pacifica</name>
    <dbReference type="NCBI Taxonomy" id="1080227"/>
    <lineage>
        <taxon>Bacteria</taxon>
        <taxon>Pseudomonadati</taxon>
        <taxon>Pseudomonadota</taxon>
        <taxon>Gammaproteobacteria</taxon>
        <taxon>Vibrionales</taxon>
        <taxon>Vibrionaceae</taxon>
        <taxon>Veronia</taxon>
    </lineage>
</organism>
<proteinExistence type="predicted"/>
<dbReference type="Pfam" id="PF00550">
    <property type="entry name" value="PP-binding"/>
    <property type="match status" value="1"/>
</dbReference>